<dbReference type="PANTHER" id="PTHR33112:SF10">
    <property type="entry name" value="TOL"/>
    <property type="match status" value="1"/>
</dbReference>
<name>A0A8H7J7S7_9PLEO</name>
<comment type="caution">
    <text evidence="2">The sequence shown here is derived from an EMBL/GenBank/DDBJ whole genome shotgun (WGS) entry which is preliminary data.</text>
</comment>
<dbReference type="Pfam" id="PF06985">
    <property type="entry name" value="HET"/>
    <property type="match status" value="1"/>
</dbReference>
<dbReference type="OrthoDB" id="2958217at2759"/>
<dbReference type="AlphaFoldDB" id="A0A8H7J7S7"/>
<gene>
    <name evidence="2" type="ORF">EKO04_004797</name>
</gene>
<dbReference type="Proteomes" id="UP000651452">
    <property type="component" value="Unassembled WGS sequence"/>
</dbReference>
<dbReference type="PANTHER" id="PTHR33112">
    <property type="entry name" value="DOMAIN PROTEIN, PUTATIVE-RELATED"/>
    <property type="match status" value="1"/>
</dbReference>
<organism evidence="2 3">
    <name type="scientific">Ascochyta lentis</name>
    <dbReference type="NCBI Taxonomy" id="205686"/>
    <lineage>
        <taxon>Eukaryota</taxon>
        <taxon>Fungi</taxon>
        <taxon>Dikarya</taxon>
        <taxon>Ascomycota</taxon>
        <taxon>Pezizomycotina</taxon>
        <taxon>Dothideomycetes</taxon>
        <taxon>Pleosporomycetidae</taxon>
        <taxon>Pleosporales</taxon>
        <taxon>Pleosporineae</taxon>
        <taxon>Didymellaceae</taxon>
        <taxon>Ascochyta</taxon>
    </lineage>
</organism>
<reference evidence="2" key="1">
    <citation type="submission" date="2018-12" db="EMBL/GenBank/DDBJ databases">
        <authorList>
            <person name="Syme R.A."/>
            <person name="Farfan-Caceres L."/>
            <person name="Lichtenzveig J."/>
        </authorList>
    </citation>
    <scope>NUCLEOTIDE SEQUENCE</scope>
    <source>
        <strain evidence="2">Al4</strain>
    </source>
</reference>
<evidence type="ECO:0000313" key="2">
    <source>
        <dbReference type="EMBL" id="KAF9697271.1"/>
    </source>
</evidence>
<proteinExistence type="predicted"/>
<protein>
    <recommendedName>
        <fullName evidence="1">Heterokaryon incompatibility domain-containing protein</fullName>
    </recommendedName>
</protein>
<keyword evidence="3" id="KW-1185">Reference proteome</keyword>
<dbReference type="InterPro" id="IPR010730">
    <property type="entry name" value="HET"/>
</dbReference>
<sequence length="634" mass="71673">MLRDSAIGGCGLCLNVWEEMVVKGTIGKDETQWPTFTGIDAEITASYPTGSTTSDWSLCFMVLRAQLVTAVVGTHRFLAVDAERVSEAGDHKHATAFEEPTTRDLTMAKRWFNACLVGHTVCRQNVKRDFVHPSRLIKVEDDNGNIKARLLEGNEITGDPEYATLSHCWGSGPLHTLTKRCIQEYRENIPVSELAKTFTDAFQATLDLQISYIWIDSLCIIQDSTDDWNKECHKMADVYENATLNIAATAFTSSNSGLFVPKSSWRPQLLEVTVAIKSSTHSLNGVYKLIHNEAWAIRVDEAPLNRRGWVLQERFFSSRILHFGKDQLLWECQELQAAETMPSTLHLPIRTQRLDGNRSYRDLVAYAARSSQTCSLARYNWNFHNCSGIQAALHQSWNSMVEAYTRSNLTYSSDKLVAIAGVMSRYERLSKDECLFGLWRHNLAKNLLWYRSSSSGGGTRPATLSRIPSWSWACLDCPITFHGQGKTMLSGGYPMCDYDRDTASVRVDALLLKMSLQEDNVSRQDESYVFIKGIYKSLSIAIQLDAEASDVPTLTRVSDERFYDNSRYKQAYLLCLNTERPTSGLMLKREPARGCYSRIGFFSTRQDLTSLYSELPLDDYEKVGHRGHYTVTLV</sequence>
<feature type="domain" description="Heterokaryon incompatibility" evidence="1">
    <location>
        <begin position="162"/>
        <end position="313"/>
    </location>
</feature>
<reference evidence="2" key="2">
    <citation type="submission" date="2020-09" db="EMBL/GenBank/DDBJ databases">
        <title>Reference genome assembly for Australian Ascochyta lentis isolate Al4.</title>
        <authorList>
            <person name="Lee R.C."/>
            <person name="Farfan-Caceres L.M."/>
            <person name="Debler J.W."/>
            <person name="Williams A.H."/>
            <person name="Henares B.M."/>
        </authorList>
    </citation>
    <scope>NUCLEOTIDE SEQUENCE</scope>
    <source>
        <strain evidence="2">Al4</strain>
    </source>
</reference>
<accession>A0A8H7J7S7</accession>
<evidence type="ECO:0000313" key="3">
    <source>
        <dbReference type="Proteomes" id="UP000651452"/>
    </source>
</evidence>
<dbReference type="EMBL" id="RZGK01000008">
    <property type="protein sequence ID" value="KAF9697271.1"/>
    <property type="molecule type" value="Genomic_DNA"/>
</dbReference>
<evidence type="ECO:0000259" key="1">
    <source>
        <dbReference type="Pfam" id="PF06985"/>
    </source>
</evidence>